<accession>A0A1I2RY20</accession>
<dbReference type="PANTHER" id="PTHR40763">
    <property type="entry name" value="MEMBRANE PROTEIN-RELATED"/>
    <property type="match status" value="1"/>
</dbReference>
<feature type="domain" description="DUF1707" evidence="1">
    <location>
        <begin position="11"/>
        <end position="52"/>
    </location>
</feature>
<dbReference type="RefSeq" id="WP_092284815.1">
    <property type="nucleotide sequence ID" value="NZ_FOPJ01000004.1"/>
</dbReference>
<proteinExistence type="predicted"/>
<dbReference type="EMBL" id="FOPJ01000004">
    <property type="protein sequence ID" value="SFG43507.1"/>
    <property type="molecule type" value="Genomic_DNA"/>
</dbReference>
<keyword evidence="3" id="KW-1185">Reference proteome</keyword>
<dbReference type="InterPro" id="IPR012551">
    <property type="entry name" value="DUF1707_SHOCT-like"/>
</dbReference>
<dbReference type="Proteomes" id="UP000199065">
    <property type="component" value="Unassembled WGS sequence"/>
</dbReference>
<dbReference type="STRING" id="185761.SAMN05660282_00871"/>
<gene>
    <name evidence="2" type="ORF">SAMN05660282_00871</name>
</gene>
<evidence type="ECO:0000259" key="1">
    <source>
        <dbReference type="Pfam" id="PF08044"/>
    </source>
</evidence>
<reference evidence="2 3" key="1">
    <citation type="submission" date="2016-10" db="EMBL/GenBank/DDBJ databases">
        <authorList>
            <person name="de Groot N.N."/>
        </authorList>
    </citation>
    <scope>NUCLEOTIDE SEQUENCE [LARGE SCALE GENOMIC DNA]</scope>
    <source>
        <strain>J11</strain>
        <strain evidence="3">PG 39</strain>
    </source>
</reference>
<dbReference type="AlphaFoldDB" id="A0A1I2RY20"/>
<dbReference type="PANTHER" id="PTHR40763:SF5">
    <property type="entry name" value="MEMBRANE PROTEIN"/>
    <property type="match status" value="1"/>
</dbReference>
<name>A0A1I2RY20_9CORY</name>
<protein>
    <recommendedName>
        <fullName evidence="1">DUF1707 domain-containing protein</fullName>
    </recommendedName>
</protein>
<evidence type="ECO:0000313" key="2">
    <source>
        <dbReference type="EMBL" id="SFG43507.1"/>
    </source>
</evidence>
<sequence length="197" mass="21277">MTTPDPLYPLRQETQAVLERAVGEGRLDLGEFSELAGLVWSTEDPKQLEKLILESHVGSELSPFGEPPAPREASGTAIAVLSDHKRTGNWVIPKEMTVVSVLGDVNLDLCEATPSSLEIVINATLVLSDLKITVPPGVQVYSDNNAILSDNKIESSAPLPGAPKVFIKGLSVLSDIKVKVNDPNTQETSWWRRVLGS</sequence>
<dbReference type="OrthoDB" id="4772576at2"/>
<evidence type="ECO:0000313" key="3">
    <source>
        <dbReference type="Proteomes" id="UP000199065"/>
    </source>
</evidence>
<organism evidence="2 3">
    <name type="scientific">Corynebacterium spheniscorum</name>
    <dbReference type="NCBI Taxonomy" id="185761"/>
    <lineage>
        <taxon>Bacteria</taxon>
        <taxon>Bacillati</taxon>
        <taxon>Actinomycetota</taxon>
        <taxon>Actinomycetes</taxon>
        <taxon>Mycobacteriales</taxon>
        <taxon>Corynebacteriaceae</taxon>
        <taxon>Corynebacterium</taxon>
    </lineage>
</organism>
<dbReference type="Pfam" id="PF08044">
    <property type="entry name" value="DUF1707"/>
    <property type="match status" value="1"/>
</dbReference>